<dbReference type="GO" id="GO:0005737">
    <property type="term" value="C:cytoplasm"/>
    <property type="evidence" value="ECO:0007669"/>
    <property type="project" value="TreeGrafter"/>
</dbReference>
<protein>
    <recommendedName>
        <fullName evidence="5">peptidylprolyl isomerase</fullName>
        <ecNumber evidence="5">5.2.1.8</ecNumber>
    </recommendedName>
</protein>
<organism evidence="7">
    <name type="scientific">Picocystis salinarum</name>
    <dbReference type="NCBI Taxonomy" id="88271"/>
    <lineage>
        <taxon>Eukaryota</taxon>
        <taxon>Viridiplantae</taxon>
        <taxon>Chlorophyta</taxon>
        <taxon>Picocystophyceae</taxon>
        <taxon>Picocystales</taxon>
        <taxon>Picocystaceae</taxon>
        <taxon>Picocystis</taxon>
    </lineage>
</organism>
<dbReference type="PANTHER" id="PTHR42799">
    <property type="entry name" value="MITOCHONDRIAL PEPTIDE METHIONINE SULFOXIDE REDUCTASE"/>
    <property type="match status" value="1"/>
</dbReference>
<dbReference type="GO" id="GO:0003755">
    <property type="term" value="F:peptidyl-prolyl cis-trans isomerase activity"/>
    <property type="evidence" value="ECO:0007669"/>
    <property type="project" value="UniProtKB-KW"/>
</dbReference>
<keyword evidence="5" id="KW-0413">Isomerase</keyword>
<dbReference type="HAMAP" id="MF_01401">
    <property type="entry name" value="MsrA"/>
    <property type="match status" value="1"/>
</dbReference>
<dbReference type="Pfam" id="PF01625">
    <property type="entry name" value="PMSR"/>
    <property type="match status" value="1"/>
</dbReference>
<dbReference type="InterPro" id="IPR001179">
    <property type="entry name" value="PPIase_FKBP_dom"/>
</dbReference>
<evidence type="ECO:0000256" key="3">
    <source>
        <dbReference type="ARBA" id="ARBA00047806"/>
    </source>
</evidence>
<dbReference type="SUPFAM" id="SSF54534">
    <property type="entry name" value="FKBP-like"/>
    <property type="match status" value="1"/>
</dbReference>
<dbReference type="InterPro" id="IPR050162">
    <property type="entry name" value="MsrA_MetSO_reductase"/>
</dbReference>
<dbReference type="Pfam" id="PF00254">
    <property type="entry name" value="FKBP_C"/>
    <property type="match status" value="1"/>
</dbReference>
<dbReference type="InterPro" id="IPR046357">
    <property type="entry name" value="PPIase_dom_sf"/>
</dbReference>
<comment type="catalytic activity">
    <reaction evidence="3">
        <text>L-methionyl-[protein] + [thioredoxin]-disulfide + H2O = L-methionyl-(S)-S-oxide-[protein] + [thioredoxin]-dithiol</text>
        <dbReference type="Rhea" id="RHEA:14217"/>
        <dbReference type="Rhea" id="RHEA-COMP:10698"/>
        <dbReference type="Rhea" id="RHEA-COMP:10700"/>
        <dbReference type="Rhea" id="RHEA-COMP:12313"/>
        <dbReference type="Rhea" id="RHEA-COMP:12315"/>
        <dbReference type="ChEBI" id="CHEBI:15377"/>
        <dbReference type="ChEBI" id="CHEBI:16044"/>
        <dbReference type="ChEBI" id="CHEBI:29950"/>
        <dbReference type="ChEBI" id="CHEBI:44120"/>
        <dbReference type="ChEBI" id="CHEBI:50058"/>
        <dbReference type="EC" id="1.8.4.11"/>
    </reaction>
</comment>
<reference evidence="7" key="1">
    <citation type="submission" date="2021-01" db="EMBL/GenBank/DDBJ databases">
        <authorList>
            <person name="Corre E."/>
            <person name="Pelletier E."/>
            <person name="Niang G."/>
            <person name="Scheremetjew M."/>
            <person name="Finn R."/>
            <person name="Kale V."/>
            <person name="Holt S."/>
            <person name="Cochrane G."/>
            <person name="Meng A."/>
            <person name="Brown T."/>
            <person name="Cohen L."/>
        </authorList>
    </citation>
    <scope>NUCLEOTIDE SEQUENCE</scope>
    <source>
        <strain evidence="7">CCMP1897</strain>
    </source>
</reference>
<sequence length="330" mass="35528">MAKAAATRGLARAARKQGQGVRRAAAARAGAEPGDYATVHYTGKLDDGSVFDTSREREPLEFIVGGGKVIAGFDDAVLGLQAGESRMLQVGPEKAYGSPRTDLVADVPKESAPDGLEVGNVVQLSNGMTARITSVTDDAITIDANHPLAGMALTFEVELLDLVPASSLGLATFGGGCFWGLELAYQRLPGVLSTSVGYANGTKEDPTYQEVCSGETGHAEAVQVTYNPKAVGYEQLLKLFWDRVDPTTLNRQGNDVGTQYRTGIYVHTPEQREIAHRSLKDEQAKHEKPIVTEVEDLSVYYPAEDYHQQYLQKGGQSAEKECSDPIRCYG</sequence>
<dbReference type="SUPFAM" id="SSF55068">
    <property type="entry name" value="Peptide methionine sulfoxide reductase"/>
    <property type="match status" value="1"/>
</dbReference>
<dbReference type="PROSITE" id="PS50059">
    <property type="entry name" value="FKBP_PPIASE"/>
    <property type="match status" value="1"/>
</dbReference>
<dbReference type="Gene3D" id="3.10.50.40">
    <property type="match status" value="1"/>
</dbReference>
<evidence type="ECO:0000259" key="6">
    <source>
        <dbReference type="PROSITE" id="PS50059"/>
    </source>
</evidence>
<dbReference type="Gene3D" id="3.30.1060.10">
    <property type="entry name" value="Peptide methionine sulphoxide reductase MsrA"/>
    <property type="match status" value="1"/>
</dbReference>
<evidence type="ECO:0000313" key="7">
    <source>
        <dbReference type="EMBL" id="CAE0608113.1"/>
    </source>
</evidence>
<evidence type="ECO:0000256" key="5">
    <source>
        <dbReference type="PROSITE-ProRule" id="PRU00277"/>
    </source>
</evidence>
<dbReference type="EC" id="5.2.1.8" evidence="5"/>
<evidence type="ECO:0000256" key="1">
    <source>
        <dbReference type="ARBA" id="ARBA00005591"/>
    </source>
</evidence>
<comment type="catalytic activity">
    <reaction evidence="4">
        <text>[thioredoxin]-disulfide + L-methionine + H2O = L-methionine (S)-S-oxide + [thioredoxin]-dithiol</text>
        <dbReference type="Rhea" id="RHEA:19993"/>
        <dbReference type="Rhea" id="RHEA-COMP:10698"/>
        <dbReference type="Rhea" id="RHEA-COMP:10700"/>
        <dbReference type="ChEBI" id="CHEBI:15377"/>
        <dbReference type="ChEBI" id="CHEBI:29950"/>
        <dbReference type="ChEBI" id="CHEBI:50058"/>
        <dbReference type="ChEBI" id="CHEBI:57844"/>
        <dbReference type="ChEBI" id="CHEBI:58772"/>
        <dbReference type="EC" id="1.8.4.11"/>
    </reaction>
</comment>
<feature type="domain" description="PPIase FKBP-type" evidence="6">
    <location>
        <begin position="34"/>
        <end position="111"/>
    </location>
</feature>
<dbReference type="PANTHER" id="PTHR42799:SF2">
    <property type="entry name" value="MITOCHONDRIAL PEPTIDE METHIONINE SULFOXIDE REDUCTASE"/>
    <property type="match status" value="1"/>
</dbReference>
<proteinExistence type="inferred from homology"/>
<dbReference type="GO" id="GO:0034599">
    <property type="term" value="P:cellular response to oxidative stress"/>
    <property type="evidence" value="ECO:0007669"/>
    <property type="project" value="TreeGrafter"/>
</dbReference>
<dbReference type="NCBIfam" id="TIGR00401">
    <property type="entry name" value="msrA"/>
    <property type="match status" value="1"/>
</dbReference>
<dbReference type="InterPro" id="IPR036509">
    <property type="entry name" value="Met_Sox_Rdtase_MsrA_sf"/>
</dbReference>
<keyword evidence="5" id="KW-0697">Rotamase</keyword>
<evidence type="ECO:0000256" key="2">
    <source>
        <dbReference type="ARBA" id="ARBA00023002"/>
    </source>
</evidence>
<name>A0A7S3UAA2_9CHLO</name>
<comment type="similarity">
    <text evidence="1">Belongs to the MsrA Met sulfoxide reductase family.</text>
</comment>
<keyword evidence="2" id="KW-0560">Oxidoreductase</keyword>
<evidence type="ECO:0000256" key="4">
    <source>
        <dbReference type="ARBA" id="ARBA00048782"/>
    </source>
</evidence>
<dbReference type="InterPro" id="IPR002569">
    <property type="entry name" value="Met_Sox_Rdtase_MsrA_dom"/>
</dbReference>
<dbReference type="AlphaFoldDB" id="A0A7S3UAA2"/>
<dbReference type="FunFam" id="3.30.1060.10:FF:000002">
    <property type="entry name" value="Peptide methionine sulfoxide reductase"/>
    <property type="match status" value="1"/>
</dbReference>
<gene>
    <name evidence="7" type="ORF">PSAL00342_LOCUS1930</name>
</gene>
<accession>A0A7S3UAA2</accession>
<comment type="catalytic activity">
    <reaction evidence="5">
        <text>[protein]-peptidylproline (omega=180) = [protein]-peptidylproline (omega=0)</text>
        <dbReference type="Rhea" id="RHEA:16237"/>
        <dbReference type="Rhea" id="RHEA-COMP:10747"/>
        <dbReference type="Rhea" id="RHEA-COMP:10748"/>
        <dbReference type="ChEBI" id="CHEBI:83833"/>
        <dbReference type="ChEBI" id="CHEBI:83834"/>
        <dbReference type="EC" id="5.2.1.8"/>
    </reaction>
</comment>
<dbReference type="GO" id="GO:0008113">
    <property type="term" value="F:peptide-methionine (S)-S-oxide reductase activity"/>
    <property type="evidence" value="ECO:0007669"/>
    <property type="project" value="UniProtKB-EC"/>
</dbReference>
<dbReference type="EMBL" id="HBIS01002174">
    <property type="protein sequence ID" value="CAE0608113.1"/>
    <property type="molecule type" value="Transcribed_RNA"/>
</dbReference>